<feature type="region of interest" description="Disordered" evidence="1">
    <location>
        <begin position="185"/>
        <end position="219"/>
    </location>
</feature>
<dbReference type="AlphaFoldDB" id="A0ABD1SLE6"/>
<proteinExistence type="predicted"/>
<reference evidence="3" key="1">
    <citation type="submission" date="2024-07" db="EMBL/GenBank/DDBJ databases">
        <title>Two chromosome-level genome assemblies of Korean endemic species Abeliophyllum distichum and Forsythia ovata (Oleaceae).</title>
        <authorList>
            <person name="Jang H."/>
        </authorList>
    </citation>
    <scope>NUCLEOTIDE SEQUENCE [LARGE SCALE GENOMIC DNA]</scope>
</reference>
<feature type="compositionally biased region" description="Basic and acidic residues" evidence="1">
    <location>
        <begin position="208"/>
        <end position="219"/>
    </location>
</feature>
<sequence>MQATLIERELIGRQVDTRIRRKNPSSLYDKWKGRLTQTAHIHISLLAIKKTSTRFRYVQDVFNSNVARRLQRLAKHSHCRRVIPKFWRSSPPSLPRNCEAHGSRRHRKPCEALILYVSTWDTCWRYRHAVMTAQLSRRGGVVDDIPHPPPVPYAASVPGVTVLQISKIMVGSSSFTFPAPGVTSGVSSDSFPARHVPSLKNSRQSGKRKTDANSKEEAF</sequence>
<dbReference type="Proteomes" id="UP001604277">
    <property type="component" value="Unassembled WGS sequence"/>
</dbReference>
<evidence type="ECO:0000313" key="3">
    <source>
        <dbReference type="Proteomes" id="UP001604277"/>
    </source>
</evidence>
<keyword evidence="3" id="KW-1185">Reference proteome</keyword>
<name>A0ABD1SLE6_9LAMI</name>
<dbReference type="EMBL" id="JBFOLJ010000010">
    <property type="protein sequence ID" value="KAL2500514.1"/>
    <property type="molecule type" value="Genomic_DNA"/>
</dbReference>
<accession>A0ABD1SLE6</accession>
<evidence type="ECO:0008006" key="4">
    <source>
        <dbReference type="Google" id="ProtNLM"/>
    </source>
</evidence>
<comment type="caution">
    <text evidence="2">The sequence shown here is derived from an EMBL/GenBank/DDBJ whole genome shotgun (WGS) entry which is preliminary data.</text>
</comment>
<protein>
    <recommendedName>
        <fullName evidence="4">Ribosomal protein S14</fullName>
    </recommendedName>
</protein>
<evidence type="ECO:0000256" key="1">
    <source>
        <dbReference type="SAM" id="MobiDB-lite"/>
    </source>
</evidence>
<evidence type="ECO:0000313" key="2">
    <source>
        <dbReference type="EMBL" id="KAL2500514.1"/>
    </source>
</evidence>
<gene>
    <name evidence="2" type="ORF">Fot_34362</name>
</gene>
<organism evidence="2 3">
    <name type="scientific">Forsythia ovata</name>
    <dbReference type="NCBI Taxonomy" id="205694"/>
    <lineage>
        <taxon>Eukaryota</taxon>
        <taxon>Viridiplantae</taxon>
        <taxon>Streptophyta</taxon>
        <taxon>Embryophyta</taxon>
        <taxon>Tracheophyta</taxon>
        <taxon>Spermatophyta</taxon>
        <taxon>Magnoliopsida</taxon>
        <taxon>eudicotyledons</taxon>
        <taxon>Gunneridae</taxon>
        <taxon>Pentapetalae</taxon>
        <taxon>asterids</taxon>
        <taxon>lamiids</taxon>
        <taxon>Lamiales</taxon>
        <taxon>Oleaceae</taxon>
        <taxon>Forsythieae</taxon>
        <taxon>Forsythia</taxon>
    </lineage>
</organism>